<comment type="caution">
    <text evidence="3">The sequence shown here is derived from an EMBL/GenBank/DDBJ whole genome shotgun (WGS) entry which is preliminary data.</text>
</comment>
<dbReference type="Pfam" id="PF12146">
    <property type="entry name" value="Hydrolase_4"/>
    <property type="match status" value="1"/>
</dbReference>
<reference evidence="3 4" key="1">
    <citation type="submission" date="2016-03" db="EMBL/GenBank/DDBJ databases">
        <authorList>
            <person name="Ploux O."/>
        </authorList>
    </citation>
    <scope>NUCLEOTIDE SEQUENCE [LARGE SCALE GENOMIC DNA]</scope>
    <source>
        <strain evidence="3 4">BER2</strain>
    </source>
</reference>
<dbReference type="EMBL" id="LUKF01000019">
    <property type="protein sequence ID" value="KYG60610.1"/>
    <property type="molecule type" value="Genomic_DNA"/>
</dbReference>
<feature type="signal peptide" evidence="1">
    <location>
        <begin position="1"/>
        <end position="23"/>
    </location>
</feature>
<evidence type="ECO:0000259" key="2">
    <source>
        <dbReference type="Pfam" id="PF12146"/>
    </source>
</evidence>
<feature type="chain" id="PRO_5007572701" evidence="1">
    <location>
        <begin position="24"/>
        <end position="333"/>
    </location>
</feature>
<dbReference type="AlphaFoldDB" id="A0A150WCK7"/>
<accession>A0A150WCK7</accession>
<gene>
    <name evidence="3" type="ORF">AZI85_11425</name>
</gene>
<dbReference type="GO" id="GO:0016020">
    <property type="term" value="C:membrane"/>
    <property type="evidence" value="ECO:0007669"/>
    <property type="project" value="TreeGrafter"/>
</dbReference>
<evidence type="ECO:0000313" key="4">
    <source>
        <dbReference type="Proteomes" id="UP000075391"/>
    </source>
</evidence>
<sequence>MKSVLLAVFVVVSALFVSMESVAQSKAYKGFVALSATKELYVDYVPAEAKQPTVILINGLTYSTRQWDNFTDNLVAKGVGVLRYDPIGQGQTLLKYAPILAPISYQDQIVDLKALLEKMKIKGPYNLVGLSYGGGIAAGFAAAYPTLVKNLVLMAPFTRPLDGTDNWIKAQIWATRQIFPFNKMSDDDLYDYYLHQIVYATYPQAEPIVLENPFKLEATYRLVQGIRKARPIDFTHTIPHRALHLMIARQDQYINTSVLDEYWDAVPEEARASRLYINGSEHKMVEAVPYFTAAWVYEIVTGNKRLYKGDDFEGYPFRGEVRAGQENIKVGRE</sequence>
<evidence type="ECO:0000256" key="1">
    <source>
        <dbReference type="SAM" id="SignalP"/>
    </source>
</evidence>
<dbReference type="InterPro" id="IPR022742">
    <property type="entry name" value="Hydrolase_4"/>
</dbReference>
<dbReference type="PANTHER" id="PTHR43798:SF33">
    <property type="entry name" value="HYDROLASE, PUTATIVE (AFU_ORTHOLOGUE AFUA_2G14860)-RELATED"/>
    <property type="match status" value="1"/>
</dbReference>
<dbReference type="SUPFAM" id="SSF53474">
    <property type="entry name" value="alpha/beta-Hydrolases"/>
    <property type="match status" value="1"/>
</dbReference>
<dbReference type="OrthoDB" id="9775557at2"/>
<dbReference type="Gene3D" id="3.40.50.1820">
    <property type="entry name" value="alpha/beta hydrolase"/>
    <property type="match status" value="1"/>
</dbReference>
<name>A0A150WCK7_BDEBC</name>
<proteinExistence type="predicted"/>
<dbReference type="Proteomes" id="UP000075391">
    <property type="component" value="Unassembled WGS sequence"/>
</dbReference>
<evidence type="ECO:0000313" key="3">
    <source>
        <dbReference type="EMBL" id="KYG60610.1"/>
    </source>
</evidence>
<dbReference type="InterPro" id="IPR029058">
    <property type="entry name" value="AB_hydrolase_fold"/>
</dbReference>
<dbReference type="PANTHER" id="PTHR43798">
    <property type="entry name" value="MONOACYLGLYCEROL LIPASE"/>
    <property type="match status" value="1"/>
</dbReference>
<protein>
    <submittedName>
        <fullName evidence="3">Lysophospholipase</fullName>
    </submittedName>
</protein>
<dbReference type="InterPro" id="IPR050266">
    <property type="entry name" value="AB_hydrolase_sf"/>
</dbReference>
<feature type="domain" description="Serine aminopeptidase S33" evidence="2">
    <location>
        <begin position="51"/>
        <end position="284"/>
    </location>
</feature>
<dbReference type="PRINTS" id="PR00111">
    <property type="entry name" value="ABHYDROLASE"/>
</dbReference>
<dbReference type="InterPro" id="IPR000073">
    <property type="entry name" value="AB_hydrolase_1"/>
</dbReference>
<keyword evidence="1" id="KW-0732">Signal</keyword>
<organism evidence="3 4">
    <name type="scientific">Bdellovibrio bacteriovorus</name>
    <dbReference type="NCBI Taxonomy" id="959"/>
    <lineage>
        <taxon>Bacteria</taxon>
        <taxon>Pseudomonadati</taxon>
        <taxon>Bdellovibrionota</taxon>
        <taxon>Bdellovibrionia</taxon>
        <taxon>Bdellovibrionales</taxon>
        <taxon>Pseudobdellovibrionaceae</taxon>
        <taxon>Bdellovibrio</taxon>
    </lineage>
</organism>
<dbReference type="RefSeq" id="WP_063244886.1">
    <property type="nucleotide sequence ID" value="NZ_LUKF01000019.1"/>
</dbReference>